<dbReference type="InterPro" id="IPR009799">
    <property type="entry name" value="EthD_dom"/>
</dbReference>
<name>A0A975FXT0_9CAUL</name>
<dbReference type="GO" id="GO:0016491">
    <property type="term" value="F:oxidoreductase activity"/>
    <property type="evidence" value="ECO:0007669"/>
    <property type="project" value="InterPro"/>
</dbReference>
<dbReference type="EMBL" id="CP073078">
    <property type="protein sequence ID" value="QUD87380.1"/>
    <property type="molecule type" value="Genomic_DNA"/>
</dbReference>
<dbReference type="Proteomes" id="UP000676409">
    <property type="component" value="Chromosome"/>
</dbReference>
<dbReference type="Pfam" id="PF07110">
    <property type="entry name" value="EthD"/>
    <property type="match status" value="1"/>
</dbReference>
<feature type="domain" description="EthD" evidence="1">
    <location>
        <begin position="12"/>
        <end position="107"/>
    </location>
</feature>
<sequence length="120" mass="13989">MIKLTFALVRLPHLTREAFQAYWFDHHAPLVASVREPLRIRRYVQLHSLPAEVSEGIRISRHAPDDFDGVAQLWWDSFEDMAGQHDAAAAEAGRLLLEDERKFIDHSRSPLWWGEEKVIF</sequence>
<dbReference type="SUPFAM" id="SSF54909">
    <property type="entry name" value="Dimeric alpha+beta barrel"/>
    <property type="match status" value="1"/>
</dbReference>
<evidence type="ECO:0000259" key="1">
    <source>
        <dbReference type="Pfam" id="PF07110"/>
    </source>
</evidence>
<gene>
    <name evidence="2" type="ORF">KCG34_20365</name>
</gene>
<evidence type="ECO:0000313" key="2">
    <source>
        <dbReference type="EMBL" id="QUD87380.1"/>
    </source>
</evidence>
<evidence type="ECO:0000313" key="3">
    <source>
        <dbReference type="Proteomes" id="UP000676409"/>
    </source>
</evidence>
<proteinExistence type="predicted"/>
<dbReference type="KEGG" id="caul:KCG34_20365"/>
<dbReference type="Gene3D" id="3.30.70.100">
    <property type="match status" value="1"/>
</dbReference>
<reference evidence="2" key="1">
    <citation type="submission" date="2021-04" db="EMBL/GenBank/DDBJ databases">
        <title>The complete genome sequence of Caulobacter sp. S6.</title>
        <authorList>
            <person name="Tang Y."/>
            <person name="Ouyang W."/>
            <person name="Liu Q."/>
            <person name="Huang B."/>
            <person name="Guo Z."/>
            <person name="Lei P."/>
        </authorList>
    </citation>
    <scope>NUCLEOTIDE SEQUENCE</scope>
    <source>
        <strain evidence="2">S6</strain>
    </source>
</reference>
<keyword evidence="3" id="KW-1185">Reference proteome</keyword>
<dbReference type="RefSeq" id="WP_211937432.1">
    <property type="nucleotide sequence ID" value="NZ_CP073078.1"/>
</dbReference>
<organism evidence="2 3">
    <name type="scientific">Phenylobacterium montanum</name>
    <dbReference type="NCBI Taxonomy" id="2823693"/>
    <lineage>
        <taxon>Bacteria</taxon>
        <taxon>Pseudomonadati</taxon>
        <taxon>Pseudomonadota</taxon>
        <taxon>Alphaproteobacteria</taxon>
        <taxon>Caulobacterales</taxon>
        <taxon>Caulobacteraceae</taxon>
        <taxon>Phenylobacterium</taxon>
    </lineage>
</organism>
<accession>A0A975FXT0</accession>
<dbReference type="AlphaFoldDB" id="A0A975FXT0"/>
<protein>
    <submittedName>
        <fullName evidence="2">EthD domain-containing protein</fullName>
    </submittedName>
</protein>
<dbReference type="InterPro" id="IPR011008">
    <property type="entry name" value="Dimeric_a/b-barrel"/>
</dbReference>